<name>A0A315ZM80_9ACTN</name>
<keyword evidence="2" id="KW-1185">Reference proteome</keyword>
<dbReference type="Proteomes" id="UP000245469">
    <property type="component" value="Unassembled WGS sequence"/>
</dbReference>
<dbReference type="AlphaFoldDB" id="A0A315ZM80"/>
<evidence type="ECO:0000313" key="1">
    <source>
        <dbReference type="EMBL" id="PWJ46432.1"/>
    </source>
</evidence>
<protein>
    <submittedName>
        <fullName evidence="1">Uncharacterized protein</fullName>
    </submittedName>
</protein>
<dbReference type="EMBL" id="QGDQ01000047">
    <property type="protein sequence ID" value="PWJ46432.1"/>
    <property type="molecule type" value="Genomic_DNA"/>
</dbReference>
<proteinExistence type="predicted"/>
<accession>A0A315ZM80</accession>
<sequence length="156" mass="16483">MALTVRLAQGVAGLTHLGAWTGDHIARVFVAAAAAEVGLADITATTVLGDRAVGFLQRVAGALPPLTAFLVSTGRWTGTMDDLADVRAVLDEVSPSAVQARALVEVLDRPEDPEAEAAAIAALPLTQHLVSLLRWTSRYLLDHPSDGVAGHRRRYD</sequence>
<dbReference type="RefSeq" id="WP_109776657.1">
    <property type="nucleotide sequence ID" value="NZ_QGDQ01000047.1"/>
</dbReference>
<gene>
    <name evidence="1" type="ORF">BXY45_1471</name>
</gene>
<organism evidence="1 2">
    <name type="scientific">Quadrisphaera granulorum</name>
    <dbReference type="NCBI Taxonomy" id="317664"/>
    <lineage>
        <taxon>Bacteria</taxon>
        <taxon>Bacillati</taxon>
        <taxon>Actinomycetota</taxon>
        <taxon>Actinomycetes</taxon>
        <taxon>Kineosporiales</taxon>
        <taxon>Kineosporiaceae</taxon>
        <taxon>Quadrisphaera</taxon>
    </lineage>
</organism>
<comment type="caution">
    <text evidence="1">The sequence shown here is derived from an EMBL/GenBank/DDBJ whole genome shotgun (WGS) entry which is preliminary data.</text>
</comment>
<reference evidence="1 2" key="1">
    <citation type="submission" date="2018-03" db="EMBL/GenBank/DDBJ databases">
        <title>Genomic Encyclopedia of Archaeal and Bacterial Type Strains, Phase II (KMG-II): from individual species to whole genera.</title>
        <authorList>
            <person name="Goeker M."/>
        </authorList>
    </citation>
    <scope>NUCLEOTIDE SEQUENCE [LARGE SCALE GENOMIC DNA]</scope>
    <source>
        <strain evidence="1 2">DSM 44889</strain>
    </source>
</reference>
<evidence type="ECO:0000313" key="2">
    <source>
        <dbReference type="Proteomes" id="UP000245469"/>
    </source>
</evidence>